<dbReference type="EMBL" id="JAKOGI010000099">
    <property type="protein sequence ID" value="KAJ8444403.1"/>
    <property type="molecule type" value="Genomic_DNA"/>
</dbReference>
<evidence type="ECO:0000256" key="1">
    <source>
        <dbReference type="SAM" id="MobiDB-lite"/>
    </source>
</evidence>
<gene>
    <name evidence="2" type="ORF">Cgig2_026607</name>
</gene>
<accession>A0A9Q1QJ01</accession>
<reference evidence="2" key="1">
    <citation type="submission" date="2022-04" db="EMBL/GenBank/DDBJ databases">
        <title>Carnegiea gigantea Genome sequencing and assembly v2.</title>
        <authorList>
            <person name="Copetti D."/>
            <person name="Sanderson M.J."/>
            <person name="Burquez A."/>
            <person name="Wojciechowski M.F."/>
        </authorList>
    </citation>
    <scope>NUCLEOTIDE SEQUENCE</scope>
    <source>
        <strain evidence="2">SGP5-SGP5p</strain>
        <tissue evidence="2">Aerial part</tissue>
    </source>
</reference>
<keyword evidence="3" id="KW-1185">Reference proteome</keyword>
<feature type="compositionally biased region" description="Basic and acidic residues" evidence="1">
    <location>
        <begin position="54"/>
        <end position="68"/>
    </location>
</feature>
<proteinExistence type="predicted"/>
<dbReference type="Proteomes" id="UP001153076">
    <property type="component" value="Unassembled WGS sequence"/>
</dbReference>
<organism evidence="2 3">
    <name type="scientific">Carnegiea gigantea</name>
    <dbReference type="NCBI Taxonomy" id="171969"/>
    <lineage>
        <taxon>Eukaryota</taxon>
        <taxon>Viridiplantae</taxon>
        <taxon>Streptophyta</taxon>
        <taxon>Embryophyta</taxon>
        <taxon>Tracheophyta</taxon>
        <taxon>Spermatophyta</taxon>
        <taxon>Magnoliopsida</taxon>
        <taxon>eudicotyledons</taxon>
        <taxon>Gunneridae</taxon>
        <taxon>Pentapetalae</taxon>
        <taxon>Caryophyllales</taxon>
        <taxon>Cactineae</taxon>
        <taxon>Cactaceae</taxon>
        <taxon>Cactoideae</taxon>
        <taxon>Echinocereeae</taxon>
        <taxon>Carnegiea</taxon>
    </lineage>
</organism>
<dbReference type="OrthoDB" id="1740536at2759"/>
<evidence type="ECO:0000313" key="3">
    <source>
        <dbReference type="Proteomes" id="UP001153076"/>
    </source>
</evidence>
<evidence type="ECO:0000313" key="2">
    <source>
        <dbReference type="EMBL" id="KAJ8444403.1"/>
    </source>
</evidence>
<feature type="compositionally biased region" description="Polar residues" evidence="1">
    <location>
        <begin position="92"/>
        <end position="104"/>
    </location>
</feature>
<feature type="region of interest" description="Disordered" evidence="1">
    <location>
        <begin position="48"/>
        <end position="104"/>
    </location>
</feature>
<sequence length="171" mass="19387">MTDAIMQQVSEQVKKVVEAASLARPLPHFKYVPSVSCEPSYRHDPMISHRRSERMREAPHANGDRRTQGEIQDCSIRVNAQYSHRPSHRGSARSTTASIPYASPTSSLVRGVRVDLEASRDHHVLKTPPPMISAPKSHNARKCCEFHEENGHTTFECWELRKALHELEDKA</sequence>
<protein>
    <submittedName>
        <fullName evidence="2">Uncharacterized protein</fullName>
    </submittedName>
</protein>
<comment type="caution">
    <text evidence="2">The sequence shown here is derived from an EMBL/GenBank/DDBJ whole genome shotgun (WGS) entry which is preliminary data.</text>
</comment>
<dbReference type="AlphaFoldDB" id="A0A9Q1QJ01"/>
<name>A0A9Q1QJ01_9CARY</name>